<dbReference type="GO" id="GO:0050308">
    <property type="term" value="F:sugar-phosphatase activity"/>
    <property type="evidence" value="ECO:0007669"/>
    <property type="project" value="TreeGrafter"/>
</dbReference>
<dbReference type="PANTHER" id="PTHR43481">
    <property type="entry name" value="FRUCTOSE-1-PHOSPHATE PHOSPHATASE"/>
    <property type="match status" value="1"/>
</dbReference>
<evidence type="ECO:0000313" key="2">
    <source>
        <dbReference type="Proteomes" id="UP000182284"/>
    </source>
</evidence>
<dbReference type="Gene3D" id="3.40.50.1000">
    <property type="entry name" value="HAD superfamily/HAD-like"/>
    <property type="match status" value="1"/>
</dbReference>
<evidence type="ECO:0000313" key="1">
    <source>
        <dbReference type="EMBL" id="SDG02123.1"/>
    </source>
</evidence>
<dbReference type="EMBL" id="FNBL01000010">
    <property type="protein sequence ID" value="SDG02123.1"/>
    <property type="molecule type" value="Genomic_DNA"/>
</dbReference>
<sequence>MHVALFPNLLSRVRPVFEIVAVARTHFGRLPLAVASCGDQLIVEMTLERVGIRTLFDHVVAIGTVCRGKPAPDLFLAASERLGVAPETCHVYEDSDEGLEAASRAGMSALDVREVPGLTR</sequence>
<dbReference type="Proteomes" id="UP000182284">
    <property type="component" value="Unassembled WGS sequence"/>
</dbReference>
<protein>
    <submittedName>
        <fullName evidence="1">Haloacid dehalogenase superfamily, subfamily IA, variant 3 with third motif having DD or ED</fullName>
    </submittedName>
</protein>
<dbReference type="Pfam" id="PF13419">
    <property type="entry name" value="HAD_2"/>
    <property type="match status" value="1"/>
</dbReference>
<organism evidence="1 2">
    <name type="scientific">Celeribacter baekdonensis</name>
    <dbReference type="NCBI Taxonomy" id="875171"/>
    <lineage>
        <taxon>Bacteria</taxon>
        <taxon>Pseudomonadati</taxon>
        <taxon>Pseudomonadota</taxon>
        <taxon>Alphaproteobacteria</taxon>
        <taxon>Rhodobacterales</taxon>
        <taxon>Roseobacteraceae</taxon>
        <taxon>Celeribacter</taxon>
    </lineage>
</organism>
<dbReference type="InterPro" id="IPR041492">
    <property type="entry name" value="HAD_2"/>
</dbReference>
<dbReference type="AlphaFoldDB" id="A0A1G7QUH7"/>
<dbReference type="InterPro" id="IPR023214">
    <property type="entry name" value="HAD_sf"/>
</dbReference>
<accession>A0A1G7QUH7</accession>
<reference evidence="1 2" key="1">
    <citation type="submission" date="2016-10" db="EMBL/GenBank/DDBJ databases">
        <authorList>
            <person name="de Groot N.N."/>
        </authorList>
    </citation>
    <scope>NUCLEOTIDE SEQUENCE [LARGE SCALE GENOMIC DNA]</scope>
    <source>
        <strain evidence="1 2">DSM 27375</strain>
    </source>
</reference>
<dbReference type="InterPro" id="IPR036412">
    <property type="entry name" value="HAD-like_sf"/>
</dbReference>
<dbReference type="PANTHER" id="PTHR43481:SF4">
    <property type="entry name" value="GLYCEROL-1-PHOSPHATE PHOSPHOHYDROLASE 1-RELATED"/>
    <property type="match status" value="1"/>
</dbReference>
<proteinExistence type="predicted"/>
<dbReference type="SUPFAM" id="SSF56784">
    <property type="entry name" value="HAD-like"/>
    <property type="match status" value="1"/>
</dbReference>
<name>A0A1G7QUH7_9RHOB</name>
<dbReference type="NCBIfam" id="TIGR01509">
    <property type="entry name" value="HAD-SF-IA-v3"/>
    <property type="match status" value="1"/>
</dbReference>
<dbReference type="InterPro" id="IPR051806">
    <property type="entry name" value="HAD-like_SPP"/>
</dbReference>
<gene>
    <name evidence="1" type="ORF">SAMN04488117_11079</name>
</gene>
<dbReference type="InterPro" id="IPR006439">
    <property type="entry name" value="HAD-SF_hydro_IA"/>
</dbReference>